<dbReference type="OrthoDB" id="168348at2759"/>
<dbReference type="EMBL" id="JAGDFL010000096">
    <property type="protein sequence ID" value="KAG7397914.1"/>
    <property type="molecule type" value="Genomic_DNA"/>
</dbReference>
<feature type="region of interest" description="Disordered" evidence="1">
    <location>
        <begin position="112"/>
        <end position="131"/>
    </location>
</feature>
<proteinExistence type="predicted"/>
<feature type="region of interest" description="Disordered" evidence="1">
    <location>
        <begin position="139"/>
        <end position="204"/>
    </location>
</feature>
<keyword evidence="3" id="KW-1185">Reference proteome</keyword>
<dbReference type="Proteomes" id="UP000693981">
    <property type="component" value="Unassembled WGS sequence"/>
</dbReference>
<comment type="caution">
    <text evidence="2">The sequence shown here is derived from an EMBL/GenBank/DDBJ whole genome shotgun (WGS) entry which is preliminary data.</text>
</comment>
<dbReference type="PROSITE" id="PS50096">
    <property type="entry name" value="IQ"/>
    <property type="match status" value="1"/>
</dbReference>
<name>A0A8T1WYG2_9STRA</name>
<feature type="compositionally biased region" description="Basic and acidic residues" evidence="1">
    <location>
        <begin position="162"/>
        <end position="175"/>
    </location>
</feature>
<accession>A0A8T1WYG2</accession>
<evidence type="ECO:0000313" key="2">
    <source>
        <dbReference type="EMBL" id="KAG7397914.1"/>
    </source>
</evidence>
<evidence type="ECO:0000313" key="3">
    <source>
        <dbReference type="Proteomes" id="UP000693981"/>
    </source>
</evidence>
<sequence>MQEYPPRRIHLRDAQAVKIQRVFRGWRVRQRVVWQVREEMELLVDDIQQELNGEWALLGPSASSFKLEWGDGKLCLPRMQGSLFGVDMSFPLEPEGQEDADGAADHESVVTVDATDGPSSPTPAAPSLDKFDNCQSVDACNVGGRNTPHSDSQGSEDGSSESETKIRESDIEIRNTAHQAETSETSEECQLGHQVESMDEPTCSKNEQHLASVQGVLATHSRDEILLELQWARQALHDRRKYLQSRRRVEQRPDPCACA</sequence>
<dbReference type="AlphaFoldDB" id="A0A8T1WYG2"/>
<organism evidence="2 3">
    <name type="scientific">Phytophthora boehmeriae</name>
    <dbReference type="NCBI Taxonomy" id="109152"/>
    <lineage>
        <taxon>Eukaryota</taxon>
        <taxon>Sar</taxon>
        <taxon>Stramenopiles</taxon>
        <taxon>Oomycota</taxon>
        <taxon>Peronosporomycetes</taxon>
        <taxon>Peronosporales</taxon>
        <taxon>Peronosporaceae</taxon>
        <taxon>Phytophthora</taxon>
    </lineage>
</organism>
<protein>
    <submittedName>
        <fullName evidence="2">Uncharacterized protein</fullName>
    </submittedName>
</protein>
<evidence type="ECO:0000256" key="1">
    <source>
        <dbReference type="SAM" id="MobiDB-lite"/>
    </source>
</evidence>
<reference evidence="2" key="1">
    <citation type="submission" date="2021-02" db="EMBL/GenBank/DDBJ databases">
        <authorList>
            <person name="Palmer J.M."/>
        </authorList>
    </citation>
    <scope>NUCLEOTIDE SEQUENCE</scope>
    <source>
        <strain evidence="2">SCRP23</strain>
    </source>
</reference>
<gene>
    <name evidence="2" type="ORF">PHYBOEH_011981</name>
</gene>